<dbReference type="InParanoid" id="A0A6P6Y0U3"/>
<evidence type="ECO:0000313" key="2">
    <source>
        <dbReference type="RefSeq" id="XP_027199083.1"/>
    </source>
</evidence>
<proteinExistence type="predicted"/>
<gene>
    <name evidence="2" type="primary">LOC113793273</name>
</gene>
<dbReference type="AlphaFoldDB" id="A0A6P6Y0U3"/>
<keyword evidence="1" id="KW-1185">Reference proteome</keyword>
<dbReference type="RefSeq" id="XP_027199083.1">
    <property type="nucleotide sequence ID" value="XM_027343282.1"/>
</dbReference>
<evidence type="ECO:0000313" key="1">
    <source>
        <dbReference type="Proteomes" id="UP000515146"/>
    </source>
</evidence>
<reference evidence="2" key="1">
    <citation type="submission" date="2025-08" db="UniProtKB">
        <authorList>
            <consortium name="RefSeq"/>
        </authorList>
    </citation>
    <scope>IDENTIFICATION</scope>
    <source>
        <strain evidence="2">Airmid</strain>
    </source>
</reference>
<sequence length="327" mass="39065">MMNINKKDKDQDYENLIQKVFEFKCQKYLHEKRKKLQDDPAIKLREKMRRKEAEYEAKLLGKDAEWKQNHKELNNFLIENFQNQNKILNNVRKRLIKTIPAVERDLKNLLREEQKLVLLMENKMQKFNMEQQFLVEKLQKKLNNEEMTWLKEFIRDWDEQTENIVQMMRNGFEINPIDLNVSFGLCPEIAVIEPTFNKNVEKTDDISISNEELTPSTGEPVTTTIEIVKPKKSVRFSKILKPVNRQEKAEPEKKFFDEKSFEMSKINESNSKMEFNFDEDSDLTKKDTFEDSKDNFKTDFAFNFEQSIETVAENAVENFMFNFSSME</sequence>
<dbReference type="KEGG" id="dpte:113793273"/>
<protein>
    <submittedName>
        <fullName evidence="2">Uncharacterized protein LOC113793273</fullName>
    </submittedName>
</protein>
<dbReference type="Proteomes" id="UP000515146">
    <property type="component" value="Unplaced"/>
</dbReference>
<dbReference type="OrthoDB" id="10383031at2759"/>
<accession>A0A6P6Y0U3</accession>
<name>A0A6P6Y0U3_DERPT</name>
<organism evidence="1 2">
    <name type="scientific">Dermatophagoides pteronyssinus</name>
    <name type="common">European house dust mite</name>
    <dbReference type="NCBI Taxonomy" id="6956"/>
    <lineage>
        <taxon>Eukaryota</taxon>
        <taxon>Metazoa</taxon>
        <taxon>Ecdysozoa</taxon>
        <taxon>Arthropoda</taxon>
        <taxon>Chelicerata</taxon>
        <taxon>Arachnida</taxon>
        <taxon>Acari</taxon>
        <taxon>Acariformes</taxon>
        <taxon>Sarcoptiformes</taxon>
        <taxon>Astigmata</taxon>
        <taxon>Psoroptidia</taxon>
        <taxon>Analgoidea</taxon>
        <taxon>Pyroglyphidae</taxon>
        <taxon>Dermatophagoidinae</taxon>
        <taxon>Dermatophagoides</taxon>
    </lineage>
</organism>